<feature type="transmembrane region" description="Helical" evidence="8">
    <location>
        <begin position="195"/>
        <end position="217"/>
    </location>
</feature>
<dbReference type="PROSITE" id="PS50928">
    <property type="entry name" value="ABC_TM1"/>
    <property type="match status" value="1"/>
</dbReference>
<evidence type="ECO:0000256" key="5">
    <source>
        <dbReference type="ARBA" id="ARBA00022970"/>
    </source>
</evidence>
<evidence type="ECO:0000256" key="7">
    <source>
        <dbReference type="ARBA" id="ARBA00023136"/>
    </source>
</evidence>
<feature type="transmembrane region" description="Helical" evidence="8">
    <location>
        <begin position="156"/>
        <end position="175"/>
    </location>
</feature>
<reference evidence="10 11" key="1">
    <citation type="journal article" date="2015" name="Genome Announc.">
        <title>Expanding the biotechnology potential of lactobacilli through comparative genomics of 213 strains and associated genera.</title>
        <authorList>
            <person name="Sun Z."/>
            <person name="Harris H.M."/>
            <person name="McCann A."/>
            <person name="Guo C."/>
            <person name="Argimon S."/>
            <person name="Zhang W."/>
            <person name="Yang X."/>
            <person name="Jeffery I.B."/>
            <person name="Cooney J.C."/>
            <person name="Kagawa T.F."/>
            <person name="Liu W."/>
            <person name="Song Y."/>
            <person name="Salvetti E."/>
            <person name="Wrobel A."/>
            <person name="Rasinkangas P."/>
            <person name="Parkhill J."/>
            <person name="Rea M.C."/>
            <person name="O'Sullivan O."/>
            <person name="Ritari J."/>
            <person name="Douillard F.P."/>
            <person name="Paul Ross R."/>
            <person name="Yang R."/>
            <person name="Briner A.E."/>
            <person name="Felis G.E."/>
            <person name="de Vos W.M."/>
            <person name="Barrangou R."/>
            <person name="Klaenhammer T.R."/>
            <person name="Caufield P.W."/>
            <person name="Cui Y."/>
            <person name="Zhang H."/>
            <person name="O'Toole P.W."/>
        </authorList>
    </citation>
    <scope>NUCLEOTIDE SEQUENCE [LARGE SCALE GENOMIC DNA]</scope>
    <source>
        <strain evidence="10 11">DSM 21376</strain>
    </source>
</reference>
<comment type="subcellular location">
    <subcellularLocation>
        <location evidence="1 8">Cell membrane</location>
        <topology evidence="1 8">Multi-pass membrane protein</topology>
    </subcellularLocation>
</comment>
<evidence type="ECO:0000313" key="11">
    <source>
        <dbReference type="Proteomes" id="UP000050961"/>
    </source>
</evidence>
<keyword evidence="5" id="KW-0029">Amino-acid transport</keyword>
<keyword evidence="3" id="KW-1003">Cell membrane</keyword>
<evidence type="ECO:0000256" key="8">
    <source>
        <dbReference type="RuleBase" id="RU363032"/>
    </source>
</evidence>
<dbReference type="Gene3D" id="1.10.3720.10">
    <property type="entry name" value="MetI-like"/>
    <property type="match status" value="1"/>
</dbReference>
<dbReference type="AlphaFoldDB" id="A0A0R2DVW7"/>
<keyword evidence="11" id="KW-1185">Reference proteome</keyword>
<dbReference type="InterPro" id="IPR035906">
    <property type="entry name" value="MetI-like_sf"/>
</dbReference>
<evidence type="ECO:0000256" key="1">
    <source>
        <dbReference type="ARBA" id="ARBA00004651"/>
    </source>
</evidence>
<dbReference type="GO" id="GO:0043190">
    <property type="term" value="C:ATP-binding cassette (ABC) transporter complex"/>
    <property type="evidence" value="ECO:0007669"/>
    <property type="project" value="InterPro"/>
</dbReference>
<feature type="transmembrane region" description="Helical" evidence="8">
    <location>
        <begin position="50"/>
        <end position="75"/>
    </location>
</feature>
<proteinExistence type="inferred from homology"/>
<dbReference type="PANTHER" id="PTHR30614">
    <property type="entry name" value="MEMBRANE COMPONENT OF AMINO ACID ABC TRANSPORTER"/>
    <property type="match status" value="1"/>
</dbReference>
<dbReference type="OrthoDB" id="9805999at2"/>
<dbReference type="InterPro" id="IPR043429">
    <property type="entry name" value="ArtM/GltK/GlnP/TcyL/YhdX-like"/>
</dbReference>
<dbReference type="PATRIC" id="fig|1423806.3.peg.801"/>
<dbReference type="eggNOG" id="COG0765">
    <property type="taxonomic scope" value="Bacteria"/>
</dbReference>
<gene>
    <name evidence="10" type="ORF">FD15_GL000789</name>
</gene>
<accession>A0A0R2DVW7</accession>
<keyword evidence="6 8" id="KW-1133">Transmembrane helix</keyword>
<dbReference type="EMBL" id="AYZF01000002">
    <property type="protein sequence ID" value="KRN07507.1"/>
    <property type="molecule type" value="Genomic_DNA"/>
</dbReference>
<feature type="transmembrane region" description="Helical" evidence="8">
    <location>
        <begin position="95"/>
        <end position="114"/>
    </location>
</feature>
<evidence type="ECO:0000256" key="2">
    <source>
        <dbReference type="ARBA" id="ARBA00022448"/>
    </source>
</evidence>
<comment type="similarity">
    <text evidence="8">Belongs to the binding-protein-dependent transport system permease family.</text>
</comment>
<comment type="caution">
    <text evidence="10">The sequence shown here is derived from an EMBL/GenBank/DDBJ whole genome shotgun (WGS) entry which is preliminary data.</text>
</comment>
<name>A0A0R2DVW7_9LACO</name>
<keyword evidence="7 8" id="KW-0472">Membrane</keyword>
<organism evidence="10 11">
    <name type="scientific">Liquorilactobacillus sucicola DSM 21376 = JCM 15457</name>
    <dbReference type="NCBI Taxonomy" id="1423806"/>
    <lineage>
        <taxon>Bacteria</taxon>
        <taxon>Bacillati</taxon>
        <taxon>Bacillota</taxon>
        <taxon>Bacilli</taxon>
        <taxon>Lactobacillales</taxon>
        <taxon>Lactobacillaceae</taxon>
        <taxon>Liquorilactobacillus</taxon>
    </lineage>
</organism>
<dbReference type="STRING" id="1423806.FD15_GL000789"/>
<dbReference type="InterPro" id="IPR010065">
    <property type="entry name" value="AA_ABC_transptr_permease_3TM"/>
</dbReference>
<evidence type="ECO:0000313" key="10">
    <source>
        <dbReference type="EMBL" id="KRN07507.1"/>
    </source>
</evidence>
<evidence type="ECO:0000256" key="4">
    <source>
        <dbReference type="ARBA" id="ARBA00022692"/>
    </source>
</evidence>
<dbReference type="GO" id="GO:0006865">
    <property type="term" value="P:amino acid transport"/>
    <property type="evidence" value="ECO:0007669"/>
    <property type="project" value="UniProtKB-KW"/>
</dbReference>
<dbReference type="GO" id="GO:0022857">
    <property type="term" value="F:transmembrane transporter activity"/>
    <property type="evidence" value="ECO:0007669"/>
    <property type="project" value="InterPro"/>
</dbReference>
<keyword evidence="4 8" id="KW-0812">Transmembrane</keyword>
<dbReference type="InterPro" id="IPR000515">
    <property type="entry name" value="MetI-like"/>
</dbReference>
<dbReference type="SUPFAM" id="SSF161098">
    <property type="entry name" value="MetI-like"/>
    <property type="match status" value="1"/>
</dbReference>
<evidence type="ECO:0000256" key="3">
    <source>
        <dbReference type="ARBA" id="ARBA00022475"/>
    </source>
</evidence>
<dbReference type="Pfam" id="PF00528">
    <property type="entry name" value="BPD_transp_1"/>
    <property type="match status" value="1"/>
</dbReference>
<protein>
    <submittedName>
        <fullName evidence="10">L-cystine permease</fullName>
    </submittedName>
</protein>
<feature type="domain" description="ABC transmembrane type-1" evidence="9">
    <location>
        <begin position="19"/>
        <end position="214"/>
    </location>
</feature>
<feature type="transmembrane region" description="Helical" evidence="8">
    <location>
        <begin position="20"/>
        <end position="43"/>
    </location>
</feature>
<sequence>MFFDIKYLYELFPQIISSLPITLSIVVVSTIGGLILGLIIAYFRIERIPLLNWLGALYVSFVQGTPIIVQLFVVYYGAPAVLDLAGINVADVSKISFMFIAYGLNSAAYFSEIIRAAINDIPKTQFDAAYSVGMNKYQAYRKIIIPQATKAMAPNVEVSVVSLLQNSSLATYLGIMDIMGKSQLVGTNTGHQMEAYIDAMVIFMVLSLAVHYLFRYFGLTKRHIKFRLYNVRPLAETNELSFKKVK</sequence>
<dbReference type="RefSeq" id="WP_034989120.1">
    <property type="nucleotide sequence ID" value="NZ_AYZF01000002.1"/>
</dbReference>
<evidence type="ECO:0000256" key="6">
    <source>
        <dbReference type="ARBA" id="ARBA00022989"/>
    </source>
</evidence>
<dbReference type="NCBIfam" id="TIGR01726">
    <property type="entry name" value="HEQRo_perm_3TM"/>
    <property type="match status" value="1"/>
</dbReference>
<dbReference type="CDD" id="cd06261">
    <property type="entry name" value="TM_PBP2"/>
    <property type="match status" value="1"/>
</dbReference>
<dbReference type="Proteomes" id="UP000050961">
    <property type="component" value="Unassembled WGS sequence"/>
</dbReference>
<dbReference type="PANTHER" id="PTHR30614:SF0">
    <property type="entry name" value="L-CYSTINE TRANSPORT SYSTEM PERMEASE PROTEIN TCYL"/>
    <property type="match status" value="1"/>
</dbReference>
<keyword evidence="2 8" id="KW-0813">Transport</keyword>
<evidence type="ECO:0000259" key="9">
    <source>
        <dbReference type="PROSITE" id="PS50928"/>
    </source>
</evidence>